<name>A0A4Z1G3N0_9HELO</name>
<dbReference type="EMBL" id="PQXI01000021">
    <property type="protein sequence ID" value="TGO28953.1"/>
    <property type="molecule type" value="Genomic_DNA"/>
</dbReference>
<sequence>MAMPFELNTRFAPIITFNFPCKKDLLGPFQSIMEEIRSRGAVSEKGREKAEKRR</sequence>
<accession>A0A4Z1G3N0</accession>
<gene>
    <name evidence="1" type="ORF">BPAE_0021g00350</name>
</gene>
<organism evidence="1 2">
    <name type="scientific">Botrytis paeoniae</name>
    <dbReference type="NCBI Taxonomy" id="278948"/>
    <lineage>
        <taxon>Eukaryota</taxon>
        <taxon>Fungi</taxon>
        <taxon>Dikarya</taxon>
        <taxon>Ascomycota</taxon>
        <taxon>Pezizomycotina</taxon>
        <taxon>Leotiomycetes</taxon>
        <taxon>Helotiales</taxon>
        <taxon>Sclerotiniaceae</taxon>
        <taxon>Botrytis</taxon>
    </lineage>
</organism>
<proteinExistence type="predicted"/>
<protein>
    <submittedName>
        <fullName evidence="1">Uncharacterized protein</fullName>
    </submittedName>
</protein>
<dbReference type="AlphaFoldDB" id="A0A4Z1G3N0"/>
<dbReference type="Proteomes" id="UP000297910">
    <property type="component" value="Unassembled WGS sequence"/>
</dbReference>
<evidence type="ECO:0000313" key="1">
    <source>
        <dbReference type="EMBL" id="TGO28953.1"/>
    </source>
</evidence>
<reference evidence="1 2" key="1">
    <citation type="submission" date="2017-12" db="EMBL/GenBank/DDBJ databases">
        <title>Comparative genomics of Botrytis spp.</title>
        <authorList>
            <person name="Valero-Jimenez C.A."/>
            <person name="Tapia P."/>
            <person name="Veloso J."/>
            <person name="Silva-Moreno E."/>
            <person name="Staats M."/>
            <person name="Valdes J.H."/>
            <person name="Van Kan J.A.L."/>
        </authorList>
    </citation>
    <scope>NUCLEOTIDE SEQUENCE [LARGE SCALE GENOMIC DNA]</scope>
    <source>
        <strain evidence="1 2">Bp0003</strain>
    </source>
</reference>
<evidence type="ECO:0000313" key="2">
    <source>
        <dbReference type="Proteomes" id="UP000297910"/>
    </source>
</evidence>
<comment type="caution">
    <text evidence="1">The sequence shown here is derived from an EMBL/GenBank/DDBJ whole genome shotgun (WGS) entry which is preliminary data.</text>
</comment>
<keyword evidence="2" id="KW-1185">Reference proteome</keyword>